<feature type="region of interest" description="Disordered" evidence="1">
    <location>
        <begin position="61"/>
        <end position="176"/>
    </location>
</feature>
<protein>
    <recommendedName>
        <fullName evidence="4">OTU domain-containing protein</fullName>
    </recommendedName>
</protein>
<reference evidence="2 3" key="1">
    <citation type="submission" date="2017-11" db="EMBL/GenBank/DDBJ databases">
        <title>De novo assembly and phasing of dikaryotic genomes from two isolates of Puccinia coronata f. sp. avenae, the causal agent of oat crown rust.</title>
        <authorList>
            <person name="Miller M.E."/>
            <person name="Zhang Y."/>
            <person name="Omidvar V."/>
            <person name="Sperschneider J."/>
            <person name="Schwessinger B."/>
            <person name="Raley C."/>
            <person name="Palmer J.M."/>
            <person name="Garnica D."/>
            <person name="Upadhyaya N."/>
            <person name="Rathjen J."/>
            <person name="Taylor J.M."/>
            <person name="Park R.F."/>
            <person name="Dodds P.N."/>
            <person name="Hirsch C.D."/>
            <person name="Kianian S.F."/>
            <person name="Figueroa M."/>
        </authorList>
    </citation>
    <scope>NUCLEOTIDE SEQUENCE [LARGE SCALE GENOMIC DNA]</scope>
    <source>
        <strain evidence="2">12NC29</strain>
    </source>
</reference>
<evidence type="ECO:0000313" key="2">
    <source>
        <dbReference type="EMBL" id="PLW09577.1"/>
    </source>
</evidence>
<accession>A0A2N5S8M2</accession>
<dbReference type="AlphaFoldDB" id="A0A2N5S8M2"/>
<gene>
    <name evidence="2" type="ORF">PCANC_23615</name>
</gene>
<dbReference type="EMBL" id="PGCJ01001098">
    <property type="protein sequence ID" value="PLW09577.1"/>
    <property type="molecule type" value="Genomic_DNA"/>
</dbReference>
<dbReference type="Proteomes" id="UP000235388">
    <property type="component" value="Unassembled WGS sequence"/>
</dbReference>
<dbReference type="CDD" id="cd22744">
    <property type="entry name" value="OTU"/>
    <property type="match status" value="1"/>
</dbReference>
<evidence type="ECO:0008006" key="4">
    <source>
        <dbReference type="Google" id="ProtNLM"/>
    </source>
</evidence>
<proteinExistence type="predicted"/>
<evidence type="ECO:0000313" key="3">
    <source>
        <dbReference type="Proteomes" id="UP000235388"/>
    </source>
</evidence>
<feature type="compositionally biased region" description="Acidic residues" evidence="1">
    <location>
        <begin position="124"/>
        <end position="146"/>
    </location>
</feature>
<feature type="compositionally biased region" description="Polar residues" evidence="1">
    <location>
        <begin position="156"/>
        <end position="168"/>
    </location>
</feature>
<sequence length="320" mass="35887">MSFVCFQTQQLEIDEPEYEVEDKIQKLVLSLCNEDSHTICNFLQQFKQIAAGTHKSIAIQAPNIKQSTKGRPPLSKKSGVTSTKRNPSAFEIVESKLKKKNLQMKSASTIQRKKTKRVKRDSDTTSEDEELIDPSDKSDDEDEDIVNETNKEEDSPNNQKLVSPTGDGQNKEPANEAQIEDHPFFSQVLAFLQKYVTELFDPPGDRNCGFHCMAKALGYKDNGWLQVRNEMVKEIKKDILTYYPLQGGEKAVRNPCEQESLDFGAPGRIKQCQANSSSDGSPQDEFPNQSKLVFLFTEGPGALQPGFECPIGLISLKDVF</sequence>
<organism evidence="2 3">
    <name type="scientific">Puccinia coronata f. sp. avenae</name>
    <dbReference type="NCBI Taxonomy" id="200324"/>
    <lineage>
        <taxon>Eukaryota</taxon>
        <taxon>Fungi</taxon>
        <taxon>Dikarya</taxon>
        <taxon>Basidiomycota</taxon>
        <taxon>Pucciniomycotina</taxon>
        <taxon>Pucciniomycetes</taxon>
        <taxon>Pucciniales</taxon>
        <taxon>Pucciniaceae</taxon>
        <taxon>Puccinia</taxon>
    </lineage>
</organism>
<name>A0A2N5S8M2_9BASI</name>
<comment type="caution">
    <text evidence="2">The sequence shown here is derived from an EMBL/GenBank/DDBJ whole genome shotgun (WGS) entry which is preliminary data.</text>
</comment>
<dbReference type="OrthoDB" id="2503766at2759"/>
<keyword evidence="3" id="KW-1185">Reference proteome</keyword>
<evidence type="ECO:0000256" key="1">
    <source>
        <dbReference type="SAM" id="MobiDB-lite"/>
    </source>
</evidence>